<proteinExistence type="predicted"/>
<evidence type="ECO:0000313" key="1">
    <source>
        <dbReference type="EMBL" id="RTR16043.1"/>
    </source>
</evidence>
<keyword evidence="2" id="KW-1185">Reference proteome</keyword>
<dbReference type="AlphaFoldDB" id="A0A431VBY0"/>
<comment type="caution">
    <text evidence="1">The sequence shown here is derived from an EMBL/GenBank/DDBJ whole genome shotgun (WGS) entry which is preliminary data.</text>
</comment>
<sequence length="86" mass="9767">MPELCRFFGIIIAMYYNDHAPPHFHARYGQQKAAIDIETLGVIEGELSPRAMGLVSEWAARHKEELRADWELARAHATLKPIAPLE</sequence>
<dbReference type="EMBL" id="RXMA01000028">
    <property type="protein sequence ID" value="RTR16043.1"/>
    <property type="molecule type" value="Genomic_DNA"/>
</dbReference>
<gene>
    <name evidence="1" type="ORF">EJ903_21770</name>
</gene>
<name>A0A431VBY0_9PROT</name>
<dbReference type="OrthoDB" id="122670at2"/>
<protein>
    <submittedName>
        <fullName evidence="1">DUF4160 domain-containing protein</fullName>
    </submittedName>
</protein>
<dbReference type="RefSeq" id="WP_126619422.1">
    <property type="nucleotide sequence ID" value="NZ_JBHUCY010000074.1"/>
</dbReference>
<accession>A0A431VBY0</accession>
<dbReference type="InterPro" id="IPR025427">
    <property type="entry name" value="DUF4160"/>
</dbReference>
<organism evidence="1 2">
    <name type="scientific">Azospirillum griseum</name>
    <dbReference type="NCBI Taxonomy" id="2496639"/>
    <lineage>
        <taxon>Bacteria</taxon>
        <taxon>Pseudomonadati</taxon>
        <taxon>Pseudomonadota</taxon>
        <taxon>Alphaproteobacteria</taxon>
        <taxon>Rhodospirillales</taxon>
        <taxon>Azospirillaceae</taxon>
        <taxon>Azospirillum</taxon>
    </lineage>
</organism>
<dbReference type="Pfam" id="PF13711">
    <property type="entry name" value="DUF4160"/>
    <property type="match status" value="1"/>
</dbReference>
<reference evidence="1 2" key="1">
    <citation type="submission" date="2018-12" db="EMBL/GenBank/DDBJ databases">
        <authorList>
            <person name="Yang Y."/>
        </authorList>
    </citation>
    <scope>NUCLEOTIDE SEQUENCE [LARGE SCALE GENOMIC DNA]</scope>
    <source>
        <strain evidence="1 2">L-25-5w-1</strain>
    </source>
</reference>
<evidence type="ECO:0000313" key="2">
    <source>
        <dbReference type="Proteomes" id="UP000277007"/>
    </source>
</evidence>
<dbReference type="Proteomes" id="UP000277007">
    <property type="component" value="Unassembled WGS sequence"/>
</dbReference>